<dbReference type="EMBL" id="JBHRWW010000025">
    <property type="protein sequence ID" value="MFC3690473.1"/>
    <property type="molecule type" value="Genomic_DNA"/>
</dbReference>
<dbReference type="PANTHER" id="PTHR43731">
    <property type="entry name" value="RHOMBOID PROTEASE"/>
    <property type="match status" value="1"/>
</dbReference>
<dbReference type="SUPFAM" id="SSF144091">
    <property type="entry name" value="Rhomboid-like"/>
    <property type="match status" value="1"/>
</dbReference>
<feature type="transmembrane region" description="Helical" evidence="8">
    <location>
        <begin position="85"/>
        <end position="104"/>
    </location>
</feature>
<evidence type="ECO:0000313" key="10">
    <source>
        <dbReference type="EMBL" id="MFC3690473.1"/>
    </source>
</evidence>
<dbReference type="Pfam" id="PF01694">
    <property type="entry name" value="Rhomboid"/>
    <property type="match status" value="1"/>
</dbReference>
<evidence type="ECO:0000256" key="1">
    <source>
        <dbReference type="ARBA" id="ARBA00004141"/>
    </source>
</evidence>
<feature type="transmembrane region" description="Helical" evidence="8">
    <location>
        <begin position="222"/>
        <end position="238"/>
    </location>
</feature>
<dbReference type="Gene3D" id="1.20.1540.10">
    <property type="entry name" value="Rhomboid-like"/>
    <property type="match status" value="1"/>
</dbReference>
<evidence type="ECO:0000256" key="7">
    <source>
        <dbReference type="SAM" id="MobiDB-lite"/>
    </source>
</evidence>
<reference evidence="11" key="1">
    <citation type="journal article" date="2019" name="Int. J. Syst. Evol. Microbiol.">
        <title>The Global Catalogue of Microorganisms (GCM) 10K type strain sequencing project: providing services to taxonomists for standard genome sequencing and annotation.</title>
        <authorList>
            <consortium name="The Broad Institute Genomics Platform"/>
            <consortium name="The Broad Institute Genome Sequencing Center for Infectious Disease"/>
            <person name="Wu L."/>
            <person name="Ma J."/>
        </authorList>
    </citation>
    <scope>NUCLEOTIDE SEQUENCE [LARGE SCALE GENOMIC DNA]</scope>
    <source>
        <strain evidence="11">NCAIM B.02333</strain>
    </source>
</reference>
<sequence>MSSSPDASGPAGTDGPGRPSGAPPVCPRHPDRVSYVRCQRCERPVCPDCQRPAAVGVHCVDCVRAQPAAAARTVAGARLGGGRPVVTEVVLGVLVLVYLGQLAVPQLTGTLGFVPILSRAEPWRFLTAGLVHSPGLPLHLLLNGFALWSIGREVEHVLGRWRYGVLLALATVAGSVGVLWLTRVAPGAWDGTTVGASGAVFGLLGAGVLLEHRRGRRVGSQVGVLVVLAAAGFLLPGISWQGHVGGLVGGLMVGAVLVLAPRRRRTRWQVLGLVAVAGVLVGVTVLRWALVDPSVLL</sequence>
<organism evidence="10 11">
    <name type="scientific">Aquipuribacter hungaricus</name>
    <dbReference type="NCBI Taxonomy" id="545624"/>
    <lineage>
        <taxon>Bacteria</taxon>
        <taxon>Bacillati</taxon>
        <taxon>Actinomycetota</taxon>
        <taxon>Actinomycetes</taxon>
        <taxon>Micrococcales</taxon>
        <taxon>Intrasporangiaceae</taxon>
        <taxon>Aquipuribacter</taxon>
    </lineage>
</organism>
<feature type="transmembrane region" description="Helical" evidence="8">
    <location>
        <begin position="244"/>
        <end position="261"/>
    </location>
</feature>
<keyword evidence="4" id="KW-0378">Hydrolase</keyword>
<evidence type="ECO:0000256" key="3">
    <source>
        <dbReference type="ARBA" id="ARBA00022692"/>
    </source>
</evidence>
<dbReference type="InterPro" id="IPR022764">
    <property type="entry name" value="Peptidase_S54_rhomboid_dom"/>
</dbReference>
<evidence type="ECO:0000256" key="5">
    <source>
        <dbReference type="ARBA" id="ARBA00022989"/>
    </source>
</evidence>
<keyword evidence="11" id="KW-1185">Reference proteome</keyword>
<comment type="subcellular location">
    <subcellularLocation>
        <location evidence="1">Membrane</location>
        <topology evidence="1">Multi-pass membrane protein</topology>
    </subcellularLocation>
</comment>
<keyword evidence="10" id="KW-0645">Protease</keyword>
<feature type="domain" description="Peptidase S54 rhomboid" evidence="9">
    <location>
        <begin position="120"/>
        <end position="258"/>
    </location>
</feature>
<feature type="transmembrane region" description="Helical" evidence="8">
    <location>
        <begin position="163"/>
        <end position="182"/>
    </location>
</feature>
<protein>
    <submittedName>
        <fullName evidence="10">Rhomboid family intramembrane serine protease</fullName>
    </submittedName>
</protein>
<dbReference type="CDD" id="cd19756">
    <property type="entry name" value="Bbox2"/>
    <property type="match status" value="1"/>
</dbReference>
<feature type="transmembrane region" description="Helical" evidence="8">
    <location>
        <begin position="268"/>
        <end position="290"/>
    </location>
</feature>
<name>A0ABV7WN05_9MICO</name>
<gene>
    <name evidence="10" type="ORF">ACFOLH_19155</name>
</gene>
<feature type="transmembrane region" description="Helical" evidence="8">
    <location>
        <begin position="124"/>
        <end position="151"/>
    </location>
</feature>
<dbReference type="RefSeq" id="WP_376984452.1">
    <property type="nucleotide sequence ID" value="NZ_JBHRWW010000025.1"/>
</dbReference>
<dbReference type="PANTHER" id="PTHR43731:SF14">
    <property type="entry name" value="PRESENILIN-ASSOCIATED RHOMBOID-LIKE PROTEIN, MITOCHONDRIAL"/>
    <property type="match status" value="1"/>
</dbReference>
<accession>A0ABV7WN05</accession>
<evidence type="ECO:0000256" key="8">
    <source>
        <dbReference type="SAM" id="Phobius"/>
    </source>
</evidence>
<dbReference type="GO" id="GO:0008233">
    <property type="term" value="F:peptidase activity"/>
    <property type="evidence" value="ECO:0007669"/>
    <property type="project" value="UniProtKB-KW"/>
</dbReference>
<comment type="caution">
    <text evidence="10">The sequence shown here is derived from an EMBL/GenBank/DDBJ whole genome shotgun (WGS) entry which is preliminary data.</text>
</comment>
<dbReference type="InterPro" id="IPR035952">
    <property type="entry name" value="Rhomboid-like_sf"/>
</dbReference>
<feature type="region of interest" description="Disordered" evidence="7">
    <location>
        <begin position="1"/>
        <end position="26"/>
    </location>
</feature>
<comment type="similarity">
    <text evidence="2">Belongs to the peptidase S54 family.</text>
</comment>
<dbReference type="InterPro" id="IPR050925">
    <property type="entry name" value="Rhomboid_protease_S54"/>
</dbReference>
<keyword evidence="5 8" id="KW-1133">Transmembrane helix</keyword>
<evidence type="ECO:0000256" key="2">
    <source>
        <dbReference type="ARBA" id="ARBA00009045"/>
    </source>
</evidence>
<evidence type="ECO:0000256" key="4">
    <source>
        <dbReference type="ARBA" id="ARBA00022801"/>
    </source>
</evidence>
<keyword evidence="6 8" id="KW-0472">Membrane</keyword>
<evidence type="ECO:0000256" key="6">
    <source>
        <dbReference type="ARBA" id="ARBA00023136"/>
    </source>
</evidence>
<evidence type="ECO:0000313" key="11">
    <source>
        <dbReference type="Proteomes" id="UP001595685"/>
    </source>
</evidence>
<proteinExistence type="inferred from homology"/>
<feature type="transmembrane region" description="Helical" evidence="8">
    <location>
        <begin position="188"/>
        <end position="210"/>
    </location>
</feature>
<dbReference type="GO" id="GO:0006508">
    <property type="term" value="P:proteolysis"/>
    <property type="evidence" value="ECO:0007669"/>
    <property type="project" value="UniProtKB-KW"/>
</dbReference>
<dbReference type="Proteomes" id="UP001595685">
    <property type="component" value="Unassembled WGS sequence"/>
</dbReference>
<keyword evidence="3 8" id="KW-0812">Transmembrane</keyword>
<evidence type="ECO:0000259" key="9">
    <source>
        <dbReference type="Pfam" id="PF01694"/>
    </source>
</evidence>